<evidence type="ECO:0000313" key="2">
    <source>
        <dbReference type="EMBL" id="KUM62099.1"/>
    </source>
</evidence>
<accession>A0A101MK89</accession>
<feature type="compositionally biased region" description="Basic and acidic residues" evidence="1">
    <location>
        <begin position="118"/>
        <end position="129"/>
    </location>
</feature>
<organism evidence="2 3">
    <name type="scientific">Penicillium freii</name>
    <dbReference type="NCBI Taxonomy" id="48697"/>
    <lineage>
        <taxon>Eukaryota</taxon>
        <taxon>Fungi</taxon>
        <taxon>Dikarya</taxon>
        <taxon>Ascomycota</taxon>
        <taxon>Pezizomycotina</taxon>
        <taxon>Eurotiomycetes</taxon>
        <taxon>Eurotiomycetidae</taxon>
        <taxon>Eurotiales</taxon>
        <taxon>Aspergillaceae</taxon>
        <taxon>Penicillium</taxon>
    </lineage>
</organism>
<keyword evidence="3" id="KW-1185">Reference proteome</keyword>
<protein>
    <submittedName>
        <fullName evidence="2">Uncharacterized protein</fullName>
    </submittedName>
</protein>
<evidence type="ECO:0000256" key="1">
    <source>
        <dbReference type="SAM" id="MobiDB-lite"/>
    </source>
</evidence>
<dbReference type="AlphaFoldDB" id="A0A101MK89"/>
<comment type="caution">
    <text evidence="2">The sequence shown here is derived from an EMBL/GenBank/DDBJ whole genome shotgun (WGS) entry which is preliminary data.</text>
</comment>
<name>A0A101MK89_PENFR</name>
<proteinExistence type="predicted"/>
<feature type="compositionally biased region" description="Acidic residues" evidence="1">
    <location>
        <begin position="1"/>
        <end position="30"/>
    </location>
</feature>
<feature type="compositionally biased region" description="Low complexity" evidence="1">
    <location>
        <begin position="31"/>
        <end position="40"/>
    </location>
</feature>
<reference evidence="2 3" key="1">
    <citation type="submission" date="2015-10" db="EMBL/GenBank/DDBJ databases">
        <title>Genome sequencing of Penicillium freii.</title>
        <authorList>
            <person name="Nguyen H.D."/>
            <person name="Visagie C.M."/>
            <person name="Seifert K.A."/>
        </authorList>
    </citation>
    <scope>NUCLEOTIDE SEQUENCE [LARGE SCALE GENOMIC DNA]</scope>
    <source>
        <strain evidence="2 3">DAOM 242723</strain>
    </source>
</reference>
<sequence length="129" mass="14950">MGGQDEAQEDDDQTKEQTYNDDADDDDAEIEGQNNNNTNYEGEEGQKQDSSPWTVTMHALSPVQVDMRALLEWPGAIPGVIFICRLMKDVIVEPKNSNQNHDYYRNEGIYRRHMNQRTQRDRDKRQGSM</sequence>
<dbReference type="Proteomes" id="UP000055045">
    <property type="component" value="Unassembled WGS sequence"/>
</dbReference>
<feature type="region of interest" description="Disordered" evidence="1">
    <location>
        <begin position="95"/>
        <end position="129"/>
    </location>
</feature>
<gene>
    <name evidence="2" type="ORF">ACN42_g5002</name>
</gene>
<dbReference type="EMBL" id="LLXE01000111">
    <property type="protein sequence ID" value="KUM62099.1"/>
    <property type="molecule type" value="Genomic_DNA"/>
</dbReference>
<evidence type="ECO:0000313" key="3">
    <source>
        <dbReference type="Proteomes" id="UP000055045"/>
    </source>
</evidence>
<feature type="region of interest" description="Disordered" evidence="1">
    <location>
        <begin position="1"/>
        <end position="55"/>
    </location>
</feature>